<evidence type="ECO:0000313" key="2">
    <source>
        <dbReference type="Proteomes" id="UP000245206"/>
    </source>
</evidence>
<reference evidence="2" key="1">
    <citation type="journal article" date="2019" name="Microbiol. Immunol.">
        <title>Molecular and phenotypic characterization of Leptospira johnsonii sp. nov., Leptospira ellinghausenii sp. nov. and Leptospira ryugenii sp. nov. isolated from soil and water in Japan.</title>
        <authorList>
            <person name="Masuzawa T."/>
            <person name="Saito M."/>
            <person name="Nakao R."/>
            <person name="Nikaido Y."/>
            <person name="Matsumoto M."/>
            <person name="Ogawa M."/>
            <person name="Yokoyama M."/>
            <person name="Hidaka Y."/>
            <person name="Tomita J."/>
            <person name="Sakakibara K."/>
            <person name="Suzuki K."/>
            <person name="Yasuda S."/>
            <person name="Sato H."/>
            <person name="Yamaguchi M."/>
            <person name="Yoshida S.I."/>
            <person name="Koizumi N."/>
            <person name="Kawamura Y."/>
        </authorList>
    </citation>
    <scope>NUCLEOTIDE SEQUENCE [LARGE SCALE GENOMIC DNA]</scope>
    <source>
        <strain evidence="2">E18</strain>
    </source>
</reference>
<name>A0A2P2DI03_9LEPT</name>
<dbReference type="RefSeq" id="WP_108961235.1">
    <property type="nucleotide sequence ID" value="NZ_BFAZ01000010.1"/>
</dbReference>
<evidence type="ECO:0000313" key="1">
    <source>
        <dbReference type="EMBL" id="GBF44276.1"/>
    </source>
</evidence>
<gene>
    <name evidence="1" type="ORF">LPTSP2_35790</name>
</gene>
<comment type="caution">
    <text evidence="1">The sequence shown here is derived from an EMBL/GenBank/DDBJ whole genome shotgun (WGS) entry which is preliminary data.</text>
</comment>
<sequence length="241" mass="28661">MPHDKGQIYGSFKKICIPEVLLPMEASELRPKLLELKSEWENNKLTGSEVSYQIVLLYLEKRVKRHPFLRMGQKLPNRDSSKDFLEVVRFYGMPDTVRYALWKWSRSEWNIQLIDYNPNSLEMLESQSKGIRYATISWDDALAGTLVEGKRDAFEHLLHDLAHAYMFFREDYDFIGQTKFFQLMLDEYDDYKSYLENDLRFKQKFEYCISDMNSHPAHLSAYWNAIRREAGIPVFELETKI</sequence>
<protein>
    <submittedName>
        <fullName evidence="1">Uncharacterized protein</fullName>
    </submittedName>
</protein>
<dbReference type="OrthoDB" id="334639at2"/>
<accession>A0A2P2DI03</accession>
<dbReference type="AlphaFoldDB" id="A0A2P2DI03"/>
<organism evidence="1 2">
    <name type="scientific">Leptospira ellinghausenii</name>
    <dbReference type="NCBI Taxonomy" id="1917822"/>
    <lineage>
        <taxon>Bacteria</taxon>
        <taxon>Pseudomonadati</taxon>
        <taxon>Spirochaetota</taxon>
        <taxon>Spirochaetia</taxon>
        <taxon>Leptospirales</taxon>
        <taxon>Leptospiraceae</taxon>
        <taxon>Leptospira</taxon>
    </lineage>
</organism>
<dbReference type="EMBL" id="BFAZ01000010">
    <property type="protein sequence ID" value="GBF44276.1"/>
    <property type="molecule type" value="Genomic_DNA"/>
</dbReference>
<proteinExistence type="predicted"/>
<keyword evidence="2" id="KW-1185">Reference proteome</keyword>
<dbReference type="Proteomes" id="UP000245206">
    <property type="component" value="Unassembled WGS sequence"/>
</dbReference>